<comment type="caution">
    <text evidence="2">The sequence shown here is derived from an EMBL/GenBank/DDBJ whole genome shotgun (WGS) entry which is preliminary data.</text>
</comment>
<organism evidence="2 3">
    <name type="scientific">Pelagomonas calceolata</name>
    <dbReference type="NCBI Taxonomy" id="35677"/>
    <lineage>
        <taxon>Eukaryota</taxon>
        <taxon>Sar</taxon>
        <taxon>Stramenopiles</taxon>
        <taxon>Ochrophyta</taxon>
        <taxon>Pelagophyceae</taxon>
        <taxon>Pelagomonadales</taxon>
        <taxon>Pelagomonadaceae</taxon>
        <taxon>Pelagomonas</taxon>
    </lineage>
</organism>
<proteinExistence type="predicted"/>
<dbReference type="OrthoDB" id="2111127at2759"/>
<dbReference type="Proteomes" id="UP000789595">
    <property type="component" value="Unassembled WGS sequence"/>
</dbReference>
<dbReference type="InterPro" id="IPR046627">
    <property type="entry name" value="DUF6739"/>
</dbReference>
<keyword evidence="3" id="KW-1185">Reference proteome</keyword>
<dbReference type="AlphaFoldDB" id="A0A8J2SRQ5"/>
<reference evidence="2" key="1">
    <citation type="submission" date="2021-11" db="EMBL/GenBank/DDBJ databases">
        <authorList>
            <consortium name="Genoscope - CEA"/>
            <person name="William W."/>
        </authorList>
    </citation>
    <scope>NUCLEOTIDE SEQUENCE</scope>
</reference>
<name>A0A8J2SRQ5_9STRA</name>
<dbReference type="Pfam" id="PF20524">
    <property type="entry name" value="DUF6739"/>
    <property type="match status" value="2"/>
</dbReference>
<feature type="region of interest" description="Disordered" evidence="1">
    <location>
        <begin position="1"/>
        <end position="21"/>
    </location>
</feature>
<gene>
    <name evidence="2" type="ORF">PECAL_3P14250</name>
</gene>
<accession>A0A8J2SRQ5</accession>
<evidence type="ECO:0000256" key="1">
    <source>
        <dbReference type="SAM" id="MobiDB-lite"/>
    </source>
</evidence>
<sequence>MSVRDRATMSGEFPKSPPGQALRDRLEAGRRIAQSCVTNVFGDSANNAAMATSLGTVLAIGVYEGALLTRPGALGRARFCFRYGAAQVLPSVIWLTKPARTCCEAWRVEAKPLLREVSPRRELKVLGAQTLRSIVAGFLGIAQVMRLVDSSAAAASDYDERVRNGHEPLFETGVQERVVRLAGRESDVTELSVRRFGAHIVPVFEDFSLPSVRRTLAAARTAGSGVDTPFGWHVPDGAYSKMESWGVPPPTVDRDGDGTADYDLSRAAFRVKREWLLPNGPNRRALVVEADSSVGEQALALGAEGADDLTLQECSQGFRLVERLATEQKALQADDAVIRVMLADASRQIRSGGGAAMSLRALVEEHDEADIIIDASAPLIHSIVAWAETTGSGRYLLFKTENSEYYASVRSSLKARGWRVADFEGASTKQRKSLPVLVYEETTEDSVNSIESLLRKNEVNSSMVCALLDSVSGVDELRRLGSRLPPARSVSHVCSAEIYCDCFTRVRHAIRAGTPTQTIQRELDDAFAPH</sequence>
<dbReference type="EMBL" id="CAKKNE010000003">
    <property type="protein sequence ID" value="CAH0371479.1"/>
    <property type="molecule type" value="Genomic_DNA"/>
</dbReference>
<evidence type="ECO:0000313" key="2">
    <source>
        <dbReference type="EMBL" id="CAH0371479.1"/>
    </source>
</evidence>
<protein>
    <submittedName>
        <fullName evidence="2">Uncharacterized protein</fullName>
    </submittedName>
</protein>
<evidence type="ECO:0000313" key="3">
    <source>
        <dbReference type="Proteomes" id="UP000789595"/>
    </source>
</evidence>